<dbReference type="GeneID" id="303174274"/>
<accession>A0A2A3X7D8</accession>
<evidence type="ECO:0008006" key="12">
    <source>
        <dbReference type="Google" id="ProtNLM"/>
    </source>
</evidence>
<protein>
    <recommendedName>
        <fullName evidence="12">Secreted protein</fullName>
    </recommendedName>
</protein>
<evidence type="ECO:0000313" key="10">
    <source>
        <dbReference type="Proteomes" id="UP000218620"/>
    </source>
</evidence>
<dbReference type="Proteomes" id="UP000217881">
    <property type="component" value="Unassembled WGS sequence"/>
</dbReference>
<name>A0A2A3X7D8_BREAU</name>
<dbReference type="AlphaFoldDB" id="A0A2A3X7D8"/>
<evidence type="ECO:0000313" key="7">
    <source>
        <dbReference type="Proteomes" id="UP000217564"/>
    </source>
</evidence>
<keyword evidence="1" id="KW-0732">Signal</keyword>
<dbReference type="EMBL" id="NRGX01000001">
    <property type="protein sequence ID" value="PCC19622.1"/>
    <property type="molecule type" value="Genomic_DNA"/>
</dbReference>
<accession>A0A2H1JCI4</accession>
<evidence type="ECO:0000313" key="4">
    <source>
        <dbReference type="EMBL" id="PCC46816.1"/>
    </source>
</evidence>
<dbReference type="Proteomes" id="UP000218377">
    <property type="component" value="Unassembled WGS sequence"/>
</dbReference>
<evidence type="ECO:0000313" key="9">
    <source>
        <dbReference type="Proteomes" id="UP000218377"/>
    </source>
</evidence>
<dbReference type="Proteomes" id="UP000234289">
    <property type="component" value="Unassembled WGS sequence"/>
</dbReference>
<feature type="signal peptide" evidence="1">
    <location>
        <begin position="1"/>
        <end position="31"/>
    </location>
</feature>
<feature type="chain" id="PRO_5014282948" description="Secreted protein" evidence="1">
    <location>
        <begin position="32"/>
        <end position="150"/>
    </location>
</feature>
<reference evidence="7 8" key="1">
    <citation type="journal article" date="2017" name="Elife">
        <title>Extensive horizontal gene transfer in cheese-associated bacteria.</title>
        <authorList>
            <person name="Bonham K.S."/>
            <person name="Wolfe B.E."/>
            <person name="Dutton R.J."/>
        </authorList>
    </citation>
    <scope>NUCLEOTIDE SEQUENCE [LARGE SCALE GENOMIC DNA]</scope>
    <source>
        <strain evidence="5 8">738_8</strain>
        <strain evidence="4 7">947_7</strain>
        <strain evidence="3 10">962_8</strain>
        <strain evidence="2 9">JB5</strain>
    </source>
</reference>
<reference evidence="11" key="2">
    <citation type="submission" date="2017-03" db="EMBL/GenBank/DDBJ databases">
        <authorList>
            <person name="Monnet C."/>
        </authorList>
    </citation>
    <scope>NUCLEOTIDE SEQUENCE [LARGE SCALE GENOMIC DNA]</scope>
    <source>
        <strain evidence="11">CNRZ 920</strain>
    </source>
</reference>
<evidence type="ECO:0000313" key="6">
    <source>
        <dbReference type="EMBL" id="SMX85133.1"/>
    </source>
</evidence>
<evidence type="ECO:0000313" key="5">
    <source>
        <dbReference type="EMBL" id="PCC53022.1"/>
    </source>
</evidence>
<dbReference type="EMBL" id="FXZG01000010">
    <property type="protein sequence ID" value="SMX85133.1"/>
    <property type="molecule type" value="Genomic_DNA"/>
</dbReference>
<dbReference type="EMBL" id="NRGQ01000003">
    <property type="protein sequence ID" value="PCC44355.1"/>
    <property type="molecule type" value="Genomic_DNA"/>
</dbReference>
<gene>
    <name evidence="6" type="ORF">BAUR920_01978</name>
    <name evidence="5" type="ORF">CIK59_12880</name>
    <name evidence="4" type="ORF">CIK64_08125</name>
    <name evidence="3" type="ORF">CIK65_01830</name>
    <name evidence="2" type="ORF">CIK79_15785</name>
</gene>
<reference evidence="6" key="3">
    <citation type="submission" date="2017-03" db="EMBL/GenBank/DDBJ databases">
        <authorList>
            <person name="Afonso C.L."/>
            <person name="Miller P.J."/>
            <person name="Scott M.A."/>
            <person name="Spackman E."/>
            <person name="Goraichik I."/>
            <person name="Dimitrov K.M."/>
            <person name="Suarez D.L."/>
            <person name="Swayne D.E."/>
        </authorList>
    </citation>
    <scope>NUCLEOTIDE SEQUENCE [LARGE SCALE GENOMIC DNA]</scope>
    <source>
        <strain evidence="6">CNRZ 920</strain>
    </source>
</reference>
<sequence>MSDVKVRSVQAVSTLSLALAGVLLLPGCSTASSFEAELEDISSKSRTFNLPSSVGGDMAWDELLIVCPYAEPKGDVHPVLAAAASEVDADSSDDLQWLIFRSNEDVSTLELSRIDFDFCSRSFSAEETFKPEAQWEMIEDDGASVIVPAE</sequence>
<organism evidence="2 9">
    <name type="scientific">Brevibacterium aurantiacum</name>
    <dbReference type="NCBI Taxonomy" id="273384"/>
    <lineage>
        <taxon>Bacteria</taxon>
        <taxon>Bacillati</taxon>
        <taxon>Actinomycetota</taxon>
        <taxon>Actinomycetes</taxon>
        <taxon>Micrococcales</taxon>
        <taxon>Brevibacteriaceae</taxon>
        <taxon>Brevibacterium</taxon>
    </lineage>
</organism>
<evidence type="ECO:0000313" key="2">
    <source>
        <dbReference type="EMBL" id="PCC19622.1"/>
    </source>
</evidence>
<dbReference type="EMBL" id="NRGP01000012">
    <property type="protein sequence ID" value="PCC46816.1"/>
    <property type="molecule type" value="Genomic_DNA"/>
</dbReference>
<dbReference type="EMBL" id="NRHA01000014">
    <property type="protein sequence ID" value="PCC53022.1"/>
    <property type="molecule type" value="Genomic_DNA"/>
</dbReference>
<evidence type="ECO:0000313" key="11">
    <source>
        <dbReference type="Proteomes" id="UP000234289"/>
    </source>
</evidence>
<proteinExistence type="predicted"/>
<dbReference type="RefSeq" id="WP_096146704.1">
    <property type="nucleotide sequence ID" value="NZ_FXZG01000010.1"/>
</dbReference>
<evidence type="ECO:0000256" key="1">
    <source>
        <dbReference type="SAM" id="SignalP"/>
    </source>
</evidence>
<evidence type="ECO:0000313" key="8">
    <source>
        <dbReference type="Proteomes" id="UP000217881"/>
    </source>
</evidence>
<dbReference type="Proteomes" id="UP000217564">
    <property type="component" value="Unassembled WGS sequence"/>
</dbReference>
<evidence type="ECO:0000313" key="3">
    <source>
        <dbReference type="EMBL" id="PCC44355.1"/>
    </source>
</evidence>
<dbReference type="Proteomes" id="UP000218620">
    <property type="component" value="Unassembled WGS sequence"/>
</dbReference>